<reference evidence="2 3" key="1">
    <citation type="journal article" date="2013" name="Int. J. Syst. Evol. Microbiol.">
        <title>Roseomonas aerophila sp. nov., isolated from air.</title>
        <authorList>
            <person name="Kim S.J."/>
            <person name="Weon H.Y."/>
            <person name="Ahn J.H."/>
            <person name="Hong S.B."/>
            <person name="Seok S.J."/>
            <person name="Whang K.S."/>
            <person name="Kwon S.W."/>
        </authorList>
    </citation>
    <scope>NUCLEOTIDE SEQUENCE [LARGE SCALE GENOMIC DNA]</scope>
    <source>
        <strain evidence="2 3">NBRC 108923</strain>
    </source>
</reference>
<dbReference type="EMBL" id="JACTVA010000053">
    <property type="protein sequence ID" value="MBC9209356.1"/>
    <property type="molecule type" value="Genomic_DNA"/>
</dbReference>
<dbReference type="PANTHER" id="PTHR43143:SF1">
    <property type="entry name" value="SERINE_THREONINE-PROTEIN PHOSPHATASE CPPED1"/>
    <property type="match status" value="1"/>
</dbReference>
<accession>A0ABR7RSN5</accession>
<name>A0ABR7RSN5_9PROT</name>
<dbReference type="Gene3D" id="3.60.21.10">
    <property type="match status" value="1"/>
</dbReference>
<dbReference type="InterPro" id="IPR004843">
    <property type="entry name" value="Calcineurin-like_PHP"/>
</dbReference>
<dbReference type="InterPro" id="IPR029052">
    <property type="entry name" value="Metallo-depent_PP-like"/>
</dbReference>
<comment type="caution">
    <text evidence="2">The sequence shown here is derived from an EMBL/GenBank/DDBJ whole genome shotgun (WGS) entry which is preliminary data.</text>
</comment>
<evidence type="ECO:0000313" key="2">
    <source>
        <dbReference type="EMBL" id="MBC9209356.1"/>
    </source>
</evidence>
<protein>
    <submittedName>
        <fullName evidence="2">Metallophosphoesterase</fullName>
    </submittedName>
</protein>
<dbReference type="InterPro" id="IPR051918">
    <property type="entry name" value="STPP_CPPED1"/>
</dbReference>
<dbReference type="PANTHER" id="PTHR43143">
    <property type="entry name" value="METALLOPHOSPHOESTERASE, CALCINEURIN SUPERFAMILY"/>
    <property type="match status" value="1"/>
</dbReference>
<dbReference type="SUPFAM" id="SSF56300">
    <property type="entry name" value="Metallo-dependent phosphatases"/>
    <property type="match status" value="1"/>
</dbReference>
<gene>
    <name evidence="2" type="ORF">IBL26_21095</name>
</gene>
<sequence>MVFRVAQITDTHMSEQHDGFTANFDVLAAHLRAQAPDLVVHTGDISAHGELAIDDLLFARQKMDALGLPWLAIPGNHDVGNDPGLGATPADAQRLARWQHAFGDDHFVRDVPGWRLIGLDTLITTTALPDVEEQFAVLEDALASAGDRAIGVFLHKPLCEETMAEEVITYWSVQPTPRRRMLDLFAAHPLRFVASGHVHQWRDRGVVEGLRQIWAPAAAFIVGDTWQHAAPGSRKPVGYVEHLLHEDGRHEYRLVEPAGMQVHDLGLLPGIYAPMKALVAA</sequence>
<proteinExistence type="predicted"/>
<dbReference type="Pfam" id="PF00149">
    <property type="entry name" value="Metallophos"/>
    <property type="match status" value="1"/>
</dbReference>
<organism evidence="2 3">
    <name type="scientific">Teichococcus aerophilus</name>
    <dbReference type="NCBI Taxonomy" id="1224513"/>
    <lineage>
        <taxon>Bacteria</taxon>
        <taxon>Pseudomonadati</taxon>
        <taxon>Pseudomonadota</taxon>
        <taxon>Alphaproteobacteria</taxon>
        <taxon>Acetobacterales</taxon>
        <taxon>Roseomonadaceae</taxon>
        <taxon>Roseomonas</taxon>
    </lineage>
</organism>
<evidence type="ECO:0000259" key="1">
    <source>
        <dbReference type="Pfam" id="PF00149"/>
    </source>
</evidence>
<evidence type="ECO:0000313" key="3">
    <source>
        <dbReference type="Proteomes" id="UP000626026"/>
    </source>
</evidence>
<dbReference type="Proteomes" id="UP000626026">
    <property type="component" value="Unassembled WGS sequence"/>
</dbReference>
<dbReference type="RefSeq" id="WP_187786495.1">
    <property type="nucleotide sequence ID" value="NZ_JACTVA010000053.1"/>
</dbReference>
<feature type="domain" description="Calcineurin-like phosphoesterase" evidence="1">
    <location>
        <begin position="3"/>
        <end position="200"/>
    </location>
</feature>
<keyword evidence="3" id="KW-1185">Reference proteome</keyword>